<keyword evidence="3" id="KW-1185">Reference proteome</keyword>
<reference evidence="2" key="1">
    <citation type="submission" date="2023-06" db="EMBL/GenBank/DDBJ databases">
        <title>Genome-scale phylogeny and comparative genomics of the fungal order Sordariales.</title>
        <authorList>
            <consortium name="Lawrence Berkeley National Laboratory"/>
            <person name="Hensen N."/>
            <person name="Bonometti L."/>
            <person name="Westerberg I."/>
            <person name="Brannstrom I.O."/>
            <person name="Guillou S."/>
            <person name="Cros-Aarteil S."/>
            <person name="Calhoun S."/>
            <person name="Haridas S."/>
            <person name="Kuo A."/>
            <person name="Mondo S."/>
            <person name="Pangilinan J."/>
            <person name="Riley R."/>
            <person name="Labutti K."/>
            <person name="Andreopoulos B."/>
            <person name="Lipzen A."/>
            <person name="Chen C."/>
            <person name="Yanf M."/>
            <person name="Daum C."/>
            <person name="Ng V."/>
            <person name="Clum A."/>
            <person name="Steindorff A."/>
            <person name="Ohm R."/>
            <person name="Martin F."/>
            <person name="Silar P."/>
            <person name="Natvig D."/>
            <person name="Lalanne C."/>
            <person name="Gautier V."/>
            <person name="Ament-Velasquez S.L."/>
            <person name="Kruys A."/>
            <person name="Hutchinson M.I."/>
            <person name="Powell A.J."/>
            <person name="Barry K."/>
            <person name="Miller A.N."/>
            <person name="Grigoriev I.V."/>
            <person name="Debuchy R."/>
            <person name="Gladieux P."/>
            <person name="Thoren M.H."/>
            <person name="Johannesson H."/>
        </authorList>
    </citation>
    <scope>NUCLEOTIDE SEQUENCE</scope>
    <source>
        <strain evidence="2">CBS 307.81</strain>
    </source>
</reference>
<dbReference type="EMBL" id="JAULSY010000038">
    <property type="protein sequence ID" value="KAK0669876.1"/>
    <property type="molecule type" value="Genomic_DNA"/>
</dbReference>
<comment type="caution">
    <text evidence="2">The sequence shown here is derived from an EMBL/GenBank/DDBJ whole genome shotgun (WGS) entry which is preliminary data.</text>
</comment>
<feature type="compositionally biased region" description="Polar residues" evidence="1">
    <location>
        <begin position="92"/>
        <end position="108"/>
    </location>
</feature>
<evidence type="ECO:0000313" key="3">
    <source>
        <dbReference type="Proteomes" id="UP001174997"/>
    </source>
</evidence>
<sequence>MATDDLQILPPDSARVHLSSRGFVKLKRVAQSTTESVSDAPWLTTTSSPSDEEVYLARLTAGNLEELATALRCQLDGETQLYEVAIRAVPGRSSSPVVGPMPSQTPEHSVNAGEHYDSDDSVDSDELLLTSQQRELRKMKRAQRAASSSQRHEHSGTSHSTFCPPRQVLEPNARPTLFFHWSHAEDQKARKHARAARIAALVRQTQRRRKLNRSQR</sequence>
<feature type="region of interest" description="Disordered" evidence="1">
    <location>
        <begin position="92"/>
        <end position="123"/>
    </location>
</feature>
<organism evidence="2 3">
    <name type="scientific">Cercophora samala</name>
    <dbReference type="NCBI Taxonomy" id="330535"/>
    <lineage>
        <taxon>Eukaryota</taxon>
        <taxon>Fungi</taxon>
        <taxon>Dikarya</taxon>
        <taxon>Ascomycota</taxon>
        <taxon>Pezizomycotina</taxon>
        <taxon>Sordariomycetes</taxon>
        <taxon>Sordariomycetidae</taxon>
        <taxon>Sordariales</taxon>
        <taxon>Lasiosphaeriaceae</taxon>
        <taxon>Cercophora</taxon>
    </lineage>
</organism>
<accession>A0AA39ZFB2</accession>
<evidence type="ECO:0000313" key="2">
    <source>
        <dbReference type="EMBL" id="KAK0669876.1"/>
    </source>
</evidence>
<dbReference type="Proteomes" id="UP001174997">
    <property type="component" value="Unassembled WGS sequence"/>
</dbReference>
<evidence type="ECO:0000256" key="1">
    <source>
        <dbReference type="SAM" id="MobiDB-lite"/>
    </source>
</evidence>
<feature type="region of interest" description="Disordered" evidence="1">
    <location>
        <begin position="136"/>
        <end position="167"/>
    </location>
</feature>
<proteinExistence type="predicted"/>
<gene>
    <name evidence="2" type="ORF">QBC41DRAFT_222943</name>
</gene>
<dbReference type="AlphaFoldDB" id="A0AA39ZFB2"/>
<name>A0AA39ZFB2_9PEZI</name>
<protein>
    <submittedName>
        <fullName evidence="2">Uncharacterized protein</fullName>
    </submittedName>
</protein>